<proteinExistence type="predicted"/>
<keyword evidence="1" id="KW-0732">Signal</keyword>
<dbReference type="SUPFAM" id="SSF56601">
    <property type="entry name" value="beta-lactamase/transpeptidase-like"/>
    <property type="match status" value="1"/>
</dbReference>
<dbReference type="NCBIfam" id="TIGR04183">
    <property type="entry name" value="Por_Secre_tail"/>
    <property type="match status" value="1"/>
</dbReference>
<dbReference type="InterPro" id="IPR050491">
    <property type="entry name" value="AmpC-like"/>
</dbReference>
<dbReference type="InterPro" id="IPR026444">
    <property type="entry name" value="Secre_tail"/>
</dbReference>
<feature type="domain" description="Beta-lactamase-related" evidence="2">
    <location>
        <begin position="31"/>
        <end position="372"/>
    </location>
</feature>
<dbReference type="InterPro" id="IPR001466">
    <property type="entry name" value="Beta-lactam-related"/>
</dbReference>
<feature type="signal peptide" evidence="1">
    <location>
        <begin position="1"/>
        <end position="18"/>
    </location>
</feature>
<keyword evidence="4" id="KW-1185">Reference proteome</keyword>
<sequence>MKKLFTLFLVLFTLKAAAQTGVAVPELASCDATIQQFVKRWNVLGASVAITRNGKLVYERAFGHADLARTTPLQPYHLLRVASVSKSVTALAIMKLTELGQLNLSHKVFGPAGYLNDAYYTGAITDERLYNITVQQLLEHTAGWDRTIGCDGFGGCDPIDFPLHVTQAMKASNPVADSVLVRFMLTKGLNYAPGSHYAYSNIGYLILGKLVEVVAHQSYETWVREHILQPSGVLEAHLGRNRQADRQERETEYQSTAKMLSCYGTGQKVPRAYGGFNLEAMKAHGGWLFSARDLVRLMLAADGFATRPDVLAPATISTMAQPSAVNSGYAKGWQISRSAWWHTGYLDGSASYLVRTNGGYTWAILLSSSSSDPQFWADLDHLGWSCIRGVTSWPEHDLFAPEQNATELTTTSRDSTSEQLQWRNGSGTRRLVLLKADSPVDAFPADGLRYLANSTFGQGTDLGNGTFVVANGDTSAVLLKGLDPRRTYYARVVEYSQNLATNGQPVYTLEGNPTLTLHPGASLLAFNDSELEVYPNPTFDELSIKNLRNALAYDVVNDEGISVQSGTLEPGSKVGVGNLVPGLYLLRMHAEDKEVVRRFVKE</sequence>
<dbReference type="Proteomes" id="UP000632273">
    <property type="component" value="Unassembled WGS sequence"/>
</dbReference>
<dbReference type="Pfam" id="PF00144">
    <property type="entry name" value="Beta-lactamase"/>
    <property type="match status" value="1"/>
</dbReference>
<gene>
    <name evidence="3" type="ORF">GCM10011383_15320</name>
</gene>
<dbReference type="InterPro" id="IPR012338">
    <property type="entry name" value="Beta-lactam/transpept-like"/>
</dbReference>
<dbReference type="PANTHER" id="PTHR46825:SF9">
    <property type="entry name" value="BETA-LACTAMASE-RELATED DOMAIN-CONTAINING PROTEIN"/>
    <property type="match status" value="1"/>
</dbReference>
<dbReference type="Gene3D" id="3.40.710.10">
    <property type="entry name" value="DD-peptidase/beta-lactamase superfamily"/>
    <property type="match status" value="1"/>
</dbReference>
<evidence type="ECO:0000259" key="2">
    <source>
        <dbReference type="Pfam" id="PF00144"/>
    </source>
</evidence>
<feature type="chain" id="PRO_5046066390" description="Beta-lactamase-related domain-containing protein" evidence="1">
    <location>
        <begin position="19"/>
        <end position="602"/>
    </location>
</feature>
<dbReference type="PANTHER" id="PTHR46825">
    <property type="entry name" value="D-ALANYL-D-ALANINE-CARBOXYPEPTIDASE/ENDOPEPTIDASE AMPH"/>
    <property type="match status" value="1"/>
</dbReference>
<protein>
    <recommendedName>
        <fullName evidence="2">Beta-lactamase-related domain-containing protein</fullName>
    </recommendedName>
</protein>
<evidence type="ECO:0000256" key="1">
    <source>
        <dbReference type="SAM" id="SignalP"/>
    </source>
</evidence>
<organism evidence="3 4">
    <name type="scientific">Hymenobacter cavernae</name>
    <dbReference type="NCBI Taxonomy" id="2044852"/>
    <lineage>
        <taxon>Bacteria</taxon>
        <taxon>Pseudomonadati</taxon>
        <taxon>Bacteroidota</taxon>
        <taxon>Cytophagia</taxon>
        <taxon>Cytophagales</taxon>
        <taxon>Hymenobacteraceae</taxon>
        <taxon>Hymenobacter</taxon>
    </lineage>
</organism>
<comment type="caution">
    <text evidence="3">The sequence shown here is derived from an EMBL/GenBank/DDBJ whole genome shotgun (WGS) entry which is preliminary data.</text>
</comment>
<dbReference type="RefSeq" id="WP_188812752.1">
    <property type="nucleotide sequence ID" value="NZ_BMHT01000002.1"/>
</dbReference>
<evidence type="ECO:0000313" key="3">
    <source>
        <dbReference type="EMBL" id="GGF05159.1"/>
    </source>
</evidence>
<accession>A0ABQ1TW28</accession>
<evidence type="ECO:0000313" key="4">
    <source>
        <dbReference type="Proteomes" id="UP000632273"/>
    </source>
</evidence>
<name>A0ABQ1TW28_9BACT</name>
<reference evidence="4" key="1">
    <citation type="journal article" date="2019" name="Int. J. Syst. Evol. Microbiol.">
        <title>The Global Catalogue of Microorganisms (GCM) 10K type strain sequencing project: providing services to taxonomists for standard genome sequencing and annotation.</title>
        <authorList>
            <consortium name="The Broad Institute Genomics Platform"/>
            <consortium name="The Broad Institute Genome Sequencing Center for Infectious Disease"/>
            <person name="Wu L."/>
            <person name="Ma J."/>
        </authorList>
    </citation>
    <scope>NUCLEOTIDE SEQUENCE [LARGE SCALE GENOMIC DNA]</scope>
    <source>
        <strain evidence="4">CGMCC 1.15197</strain>
    </source>
</reference>
<dbReference type="EMBL" id="BMHT01000002">
    <property type="protein sequence ID" value="GGF05159.1"/>
    <property type="molecule type" value="Genomic_DNA"/>
</dbReference>